<keyword evidence="9" id="KW-0762">Sugar transport</keyword>
<evidence type="ECO:0000256" key="4">
    <source>
        <dbReference type="ARBA" id="ARBA00022692"/>
    </source>
</evidence>
<feature type="transmembrane region" description="Helical" evidence="7">
    <location>
        <begin position="39"/>
        <end position="61"/>
    </location>
</feature>
<dbReference type="SUPFAM" id="SSF161098">
    <property type="entry name" value="MetI-like"/>
    <property type="match status" value="1"/>
</dbReference>
<comment type="similarity">
    <text evidence="7">Belongs to the binding-protein-dependent transport system permease family.</text>
</comment>
<name>U4KH09_9VIBR</name>
<dbReference type="InterPro" id="IPR000515">
    <property type="entry name" value="MetI-like"/>
</dbReference>
<dbReference type="PANTHER" id="PTHR43005:SF1">
    <property type="entry name" value="SPERMIDINE_PUTRESCINE TRANSPORT SYSTEM PERMEASE PROTEIN"/>
    <property type="match status" value="1"/>
</dbReference>
<dbReference type="PROSITE" id="PS50928">
    <property type="entry name" value="ABC_TM1"/>
    <property type="match status" value="1"/>
</dbReference>
<comment type="subcellular location">
    <subcellularLocation>
        <location evidence="1 7">Cell membrane</location>
        <topology evidence="1 7">Multi-pass membrane protein</topology>
    </subcellularLocation>
</comment>
<proteinExistence type="inferred from homology"/>
<evidence type="ECO:0000259" key="8">
    <source>
        <dbReference type="PROSITE" id="PS50928"/>
    </source>
</evidence>
<feature type="domain" description="ABC transmembrane type-1" evidence="8">
    <location>
        <begin position="97"/>
        <end position="311"/>
    </location>
</feature>
<dbReference type="AlphaFoldDB" id="U4KH09"/>
<dbReference type="KEGG" id="vni:VIBNI_B1066"/>
<dbReference type="GO" id="GO:0005886">
    <property type="term" value="C:plasma membrane"/>
    <property type="evidence" value="ECO:0007669"/>
    <property type="project" value="UniProtKB-SubCell"/>
</dbReference>
<dbReference type="CDD" id="cd06261">
    <property type="entry name" value="TM_PBP2"/>
    <property type="match status" value="1"/>
</dbReference>
<sequence>MSDRFFFVSCSPGSLSFFKTFCGYPMFSNFNISSRGRVYSLAPALLIFLFLALLPIANLFLTSFFDVSWKDGEKVTSWVGLSNFAAMPGDPLFVAGIKNTLILVVTATSAQVFLGLILALLCSKIGKQSQTYRALLILPILIPGIVIGAIWRLMYNSEFGIINTILEFVGIPGHDWLGSTYTALASVIVVDIWHWTPFSFLLLLAAIESLPSDVSEAAKVDGATSWQELWYITLPLLMPAIVMTFLFRAVIAFKVFDEVYLLTSGGPGTSTEVISFTIFQRFFLQDKVGYGSAISVSLVFFVSIVIVIALNARKEKEMTQ</sequence>
<dbReference type="PANTHER" id="PTHR43005">
    <property type="entry name" value="BLR7065 PROTEIN"/>
    <property type="match status" value="1"/>
</dbReference>
<evidence type="ECO:0000256" key="6">
    <source>
        <dbReference type="ARBA" id="ARBA00023136"/>
    </source>
</evidence>
<feature type="transmembrane region" description="Helical" evidence="7">
    <location>
        <begin position="6"/>
        <end position="27"/>
    </location>
</feature>
<gene>
    <name evidence="9" type="ORF">VIBNI_B1066</name>
</gene>
<feature type="transmembrane region" description="Helical" evidence="7">
    <location>
        <begin position="228"/>
        <end position="251"/>
    </location>
</feature>
<evidence type="ECO:0000256" key="7">
    <source>
        <dbReference type="RuleBase" id="RU363032"/>
    </source>
</evidence>
<dbReference type="EMBL" id="FO203527">
    <property type="protein sequence ID" value="CCO60839.1"/>
    <property type="molecule type" value="Genomic_DNA"/>
</dbReference>
<evidence type="ECO:0000256" key="1">
    <source>
        <dbReference type="ARBA" id="ARBA00004651"/>
    </source>
</evidence>
<keyword evidence="10" id="KW-1185">Reference proteome</keyword>
<dbReference type="STRING" id="28173.VIBNI_B1066"/>
<dbReference type="Gene3D" id="1.10.3720.10">
    <property type="entry name" value="MetI-like"/>
    <property type="match status" value="1"/>
</dbReference>
<protein>
    <submittedName>
        <fullName evidence="9">Putative ABC-type sugar transport systems, permease component</fullName>
    </submittedName>
</protein>
<feature type="transmembrane region" description="Helical" evidence="7">
    <location>
        <begin position="134"/>
        <end position="154"/>
    </location>
</feature>
<accession>U4KH09</accession>
<reference evidence="9 10" key="1">
    <citation type="journal article" date="2013" name="ISME J.">
        <title>Comparative genomics of pathogenic lineages of Vibrio nigripulchritudo identifies virulence-associated traits.</title>
        <authorList>
            <person name="Goudenege D."/>
            <person name="Labreuche Y."/>
            <person name="Krin E."/>
            <person name="Ansquer D."/>
            <person name="Mangenot S."/>
            <person name="Calteau A."/>
            <person name="Medigue C."/>
            <person name="Mazel D."/>
            <person name="Polz M.F."/>
            <person name="Le Roux F."/>
        </authorList>
    </citation>
    <scope>NUCLEOTIDE SEQUENCE [LARGE SCALE GENOMIC DNA]</scope>
    <source>
        <strain evidence="10">SnF1</strain>
    </source>
</reference>
<evidence type="ECO:0000313" key="10">
    <source>
        <dbReference type="Proteomes" id="UP000016895"/>
    </source>
</evidence>
<evidence type="ECO:0000313" key="9">
    <source>
        <dbReference type="EMBL" id="CCO60839.1"/>
    </source>
</evidence>
<evidence type="ECO:0000256" key="3">
    <source>
        <dbReference type="ARBA" id="ARBA00022475"/>
    </source>
</evidence>
<keyword evidence="2 7" id="KW-0813">Transport</keyword>
<keyword evidence="5 7" id="KW-1133">Transmembrane helix</keyword>
<keyword evidence="6 7" id="KW-0472">Membrane</keyword>
<keyword evidence="4 7" id="KW-0812">Transmembrane</keyword>
<evidence type="ECO:0000256" key="5">
    <source>
        <dbReference type="ARBA" id="ARBA00022989"/>
    </source>
</evidence>
<keyword evidence="3" id="KW-1003">Cell membrane</keyword>
<feature type="transmembrane region" description="Helical" evidence="7">
    <location>
        <begin position="183"/>
        <end position="207"/>
    </location>
</feature>
<feature type="transmembrane region" description="Helical" evidence="7">
    <location>
        <begin position="288"/>
        <end position="310"/>
    </location>
</feature>
<organism evidence="9 10">
    <name type="scientific">Vibrio nigripulchritudo</name>
    <dbReference type="NCBI Taxonomy" id="28173"/>
    <lineage>
        <taxon>Bacteria</taxon>
        <taxon>Pseudomonadati</taxon>
        <taxon>Pseudomonadota</taxon>
        <taxon>Gammaproteobacteria</taxon>
        <taxon>Vibrionales</taxon>
        <taxon>Vibrionaceae</taxon>
        <taxon>Vibrio</taxon>
    </lineage>
</organism>
<dbReference type="Proteomes" id="UP000016895">
    <property type="component" value="Chromosome 2"/>
</dbReference>
<feature type="transmembrane region" description="Helical" evidence="7">
    <location>
        <begin position="101"/>
        <end position="122"/>
    </location>
</feature>
<dbReference type="eggNOG" id="COG1175">
    <property type="taxonomic scope" value="Bacteria"/>
</dbReference>
<dbReference type="Pfam" id="PF00528">
    <property type="entry name" value="BPD_transp_1"/>
    <property type="match status" value="1"/>
</dbReference>
<dbReference type="GO" id="GO:0055085">
    <property type="term" value="P:transmembrane transport"/>
    <property type="evidence" value="ECO:0007669"/>
    <property type="project" value="InterPro"/>
</dbReference>
<dbReference type="InterPro" id="IPR035906">
    <property type="entry name" value="MetI-like_sf"/>
</dbReference>
<evidence type="ECO:0000256" key="2">
    <source>
        <dbReference type="ARBA" id="ARBA00022448"/>
    </source>
</evidence>
<dbReference type="PATRIC" id="fig|1260221.3.peg.4686"/>